<reference evidence="2" key="1">
    <citation type="journal article" date="2008" name="Nat. Genet.">
        <title>The Pristionchus pacificus genome provides a unique perspective on nematode lifestyle and parasitism.</title>
        <authorList>
            <person name="Dieterich C."/>
            <person name="Clifton S.W."/>
            <person name="Schuster L.N."/>
            <person name="Chinwalla A."/>
            <person name="Delehaunty K."/>
            <person name="Dinkelacker I."/>
            <person name="Fulton L."/>
            <person name="Fulton R."/>
            <person name="Godfrey J."/>
            <person name="Minx P."/>
            <person name="Mitreva M."/>
            <person name="Roeseler W."/>
            <person name="Tian H."/>
            <person name="Witte H."/>
            <person name="Yang S.P."/>
            <person name="Wilson R.K."/>
            <person name="Sommer R.J."/>
        </authorList>
    </citation>
    <scope>NUCLEOTIDE SEQUENCE [LARGE SCALE GENOMIC DNA]</scope>
    <source>
        <strain evidence="2">PS312</strain>
    </source>
</reference>
<gene>
    <name evidence="1" type="primary">WBGene00279240</name>
</gene>
<organism evidence="1 2">
    <name type="scientific">Pristionchus pacificus</name>
    <name type="common">Parasitic nematode worm</name>
    <dbReference type="NCBI Taxonomy" id="54126"/>
    <lineage>
        <taxon>Eukaryota</taxon>
        <taxon>Metazoa</taxon>
        <taxon>Ecdysozoa</taxon>
        <taxon>Nematoda</taxon>
        <taxon>Chromadorea</taxon>
        <taxon>Rhabditida</taxon>
        <taxon>Rhabditina</taxon>
        <taxon>Diplogasteromorpha</taxon>
        <taxon>Diplogasteroidea</taxon>
        <taxon>Neodiplogasteridae</taxon>
        <taxon>Pristionchus</taxon>
    </lineage>
</organism>
<evidence type="ECO:0000313" key="2">
    <source>
        <dbReference type="Proteomes" id="UP000005239"/>
    </source>
</evidence>
<accession>A0A2A6CKI9</accession>
<evidence type="ECO:0000313" key="1">
    <source>
        <dbReference type="EnsemblMetazoa" id="PPA40871.1"/>
    </source>
</evidence>
<dbReference type="OrthoDB" id="2789670at2759"/>
<dbReference type="EnsemblMetazoa" id="PPA40871.1">
    <property type="protein sequence ID" value="PPA40871.1"/>
    <property type="gene ID" value="WBGene00279240"/>
</dbReference>
<proteinExistence type="predicted"/>
<dbReference type="Proteomes" id="UP000005239">
    <property type="component" value="Unassembled WGS sequence"/>
</dbReference>
<protein>
    <submittedName>
        <fullName evidence="1">Uncharacterized protein</fullName>
    </submittedName>
</protein>
<sequence>MVDGMERQHGEINMLEFFQEYTQDVICKVALGMHDIQMFQNPYLDVCRDVFYRPLRSPDDRHSYAVPIPCRSIACEYPTGG</sequence>
<keyword evidence="2" id="KW-1185">Reference proteome</keyword>
<reference evidence="1" key="2">
    <citation type="submission" date="2022-06" db="UniProtKB">
        <authorList>
            <consortium name="EnsemblMetazoa"/>
        </authorList>
    </citation>
    <scope>IDENTIFICATION</scope>
    <source>
        <strain evidence="1">PS312</strain>
    </source>
</reference>
<dbReference type="AlphaFoldDB" id="A0A2A6CKI9"/>
<accession>A0A8R1UUH5</accession>
<name>A0A2A6CKI9_PRIPA</name>